<feature type="transmembrane region" description="Helical" evidence="1">
    <location>
        <begin position="170"/>
        <end position="191"/>
    </location>
</feature>
<organism evidence="2 3">
    <name type="scientific">Mycolicibacterium fluoranthenivorans</name>
    <dbReference type="NCBI Taxonomy" id="258505"/>
    <lineage>
        <taxon>Bacteria</taxon>
        <taxon>Bacillati</taxon>
        <taxon>Actinomycetota</taxon>
        <taxon>Actinomycetes</taxon>
        <taxon>Mycobacteriales</taxon>
        <taxon>Mycobacteriaceae</taxon>
        <taxon>Mycolicibacterium</taxon>
    </lineage>
</organism>
<sequence>MWAGAPQGRFRDRPCSLNAEVHMTDTIARDGKRESSAKRGLSSLQKALFGVLAFFFAIHPVFWYLEFHAGVSHAVASTVLVLVVVGCFATALILPWLPLPDQRDRTKWERLSAMVIVWVFIALIPRFIWELPWLLLFDQIRAGVESGSLWTYMWSPILLGGDARYLNGDPLIVCMEWIALFVGLFEAYALGQFFRNGKRFTSIQLSLIMAGMIVEVTLPAVYFGVEIANNLQSMSSPVEMWVKFVLINVLWCTMPLVTYFWGVRRLTRQDLQVKF</sequence>
<name>A0A7X5TY73_9MYCO</name>
<keyword evidence="3" id="KW-1185">Reference proteome</keyword>
<protein>
    <recommendedName>
        <fullName evidence="4">Emopamil binding protein</fullName>
    </recommendedName>
</protein>
<evidence type="ECO:0000313" key="2">
    <source>
        <dbReference type="EMBL" id="NIH94910.1"/>
    </source>
</evidence>
<evidence type="ECO:0000313" key="3">
    <source>
        <dbReference type="Proteomes" id="UP000547444"/>
    </source>
</evidence>
<dbReference type="AlphaFoldDB" id="A0A7X5TY73"/>
<dbReference type="Proteomes" id="UP000547444">
    <property type="component" value="Unassembled WGS sequence"/>
</dbReference>
<accession>A0A7X5TY73</accession>
<proteinExistence type="predicted"/>
<evidence type="ECO:0000256" key="1">
    <source>
        <dbReference type="SAM" id="Phobius"/>
    </source>
</evidence>
<feature type="transmembrane region" description="Helical" evidence="1">
    <location>
        <begin position="240"/>
        <end position="261"/>
    </location>
</feature>
<gene>
    <name evidence="2" type="ORF">FHU31_001866</name>
</gene>
<feature type="transmembrane region" description="Helical" evidence="1">
    <location>
        <begin position="71"/>
        <end position="99"/>
    </location>
</feature>
<evidence type="ECO:0008006" key="4">
    <source>
        <dbReference type="Google" id="ProtNLM"/>
    </source>
</evidence>
<keyword evidence="1" id="KW-0472">Membrane</keyword>
<reference evidence="2 3" key="1">
    <citation type="submission" date="2020-03" db="EMBL/GenBank/DDBJ databases">
        <title>Sequencing the genomes of 1000 actinobacteria strains.</title>
        <authorList>
            <person name="Klenk H.-P."/>
        </authorList>
    </citation>
    <scope>NUCLEOTIDE SEQUENCE [LARGE SCALE GENOMIC DNA]</scope>
    <source>
        <strain evidence="2 3">DSM 44556</strain>
    </source>
</reference>
<keyword evidence="1" id="KW-1133">Transmembrane helix</keyword>
<feature type="transmembrane region" description="Helical" evidence="1">
    <location>
        <begin position="47"/>
        <end position="65"/>
    </location>
</feature>
<comment type="caution">
    <text evidence="2">The sequence shown here is derived from an EMBL/GenBank/DDBJ whole genome shotgun (WGS) entry which is preliminary data.</text>
</comment>
<feature type="transmembrane region" description="Helical" evidence="1">
    <location>
        <begin position="111"/>
        <end position="129"/>
    </location>
</feature>
<keyword evidence="1" id="KW-0812">Transmembrane</keyword>
<dbReference type="EMBL" id="JAANOW010000001">
    <property type="protein sequence ID" value="NIH94910.1"/>
    <property type="molecule type" value="Genomic_DNA"/>
</dbReference>
<feature type="transmembrane region" description="Helical" evidence="1">
    <location>
        <begin position="203"/>
        <end position="225"/>
    </location>
</feature>